<proteinExistence type="predicted"/>
<sequence>MESALDAACICVNLKIIFLQFVLKKEFRDRKGNILFIQAQAKYEKSSGQQAAVILQEDPFLDFLTPCVPFKLY</sequence>
<dbReference type="AlphaFoldDB" id="A0A1J1HQ52"/>
<accession>A0A1J1HQ52</accession>
<protein>
    <submittedName>
        <fullName evidence="1">CLUMA_CG003889, isoform A</fullName>
    </submittedName>
</protein>
<keyword evidence="2" id="KW-1185">Reference proteome</keyword>
<evidence type="ECO:0000313" key="1">
    <source>
        <dbReference type="EMBL" id="CRK90175.1"/>
    </source>
</evidence>
<dbReference type="EMBL" id="CVRI01000017">
    <property type="protein sequence ID" value="CRK90175.1"/>
    <property type="molecule type" value="Genomic_DNA"/>
</dbReference>
<evidence type="ECO:0000313" key="2">
    <source>
        <dbReference type="Proteomes" id="UP000183832"/>
    </source>
</evidence>
<reference evidence="1 2" key="1">
    <citation type="submission" date="2015-04" db="EMBL/GenBank/DDBJ databases">
        <authorList>
            <person name="Syromyatnikov M.Y."/>
            <person name="Popov V.N."/>
        </authorList>
    </citation>
    <scope>NUCLEOTIDE SEQUENCE [LARGE SCALE GENOMIC DNA]</scope>
</reference>
<dbReference type="Proteomes" id="UP000183832">
    <property type="component" value="Unassembled WGS sequence"/>
</dbReference>
<organism evidence="1 2">
    <name type="scientific">Clunio marinus</name>
    <dbReference type="NCBI Taxonomy" id="568069"/>
    <lineage>
        <taxon>Eukaryota</taxon>
        <taxon>Metazoa</taxon>
        <taxon>Ecdysozoa</taxon>
        <taxon>Arthropoda</taxon>
        <taxon>Hexapoda</taxon>
        <taxon>Insecta</taxon>
        <taxon>Pterygota</taxon>
        <taxon>Neoptera</taxon>
        <taxon>Endopterygota</taxon>
        <taxon>Diptera</taxon>
        <taxon>Nematocera</taxon>
        <taxon>Chironomoidea</taxon>
        <taxon>Chironomidae</taxon>
        <taxon>Clunio</taxon>
    </lineage>
</organism>
<name>A0A1J1HQ52_9DIPT</name>
<gene>
    <name evidence="1" type="ORF">CLUMA_CG003889</name>
</gene>